<feature type="non-terminal residue" evidence="1">
    <location>
        <position position="149"/>
    </location>
</feature>
<accession>A0ABN9PT61</accession>
<name>A0ABN9PT61_9DINO</name>
<dbReference type="Proteomes" id="UP001189429">
    <property type="component" value="Unassembled WGS sequence"/>
</dbReference>
<evidence type="ECO:0000313" key="2">
    <source>
        <dbReference type="Proteomes" id="UP001189429"/>
    </source>
</evidence>
<gene>
    <name evidence="1" type="ORF">PCOR1329_LOCUS5764</name>
</gene>
<evidence type="ECO:0000313" key="1">
    <source>
        <dbReference type="EMBL" id="CAK0796369.1"/>
    </source>
</evidence>
<comment type="caution">
    <text evidence="1">The sequence shown here is derived from an EMBL/GenBank/DDBJ whole genome shotgun (WGS) entry which is preliminary data.</text>
</comment>
<sequence length="149" mass="16214">RRRAKVESLVEGTVASLSAMARCEPGRALRAEERRRLFGADILPVQHGRCAASRATLYFVPVPVASGEFPDGALAGLDQHKPTCDLDANTAQADYDRTKLLVYLEDPDSLIVLPPEGSGAVGTPVKAQWDPRFSRPGSAKRDFIVRLDE</sequence>
<proteinExistence type="predicted"/>
<organism evidence="1 2">
    <name type="scientific">Prorocentrum cordatum</name>
    <dbReference type="NCBI Taxonomy" id="2364126"/>
    <lineage>
        <taxon>Eukaryota</taxon>
        <taxon>Sar</taxon>
        <taxon>Alveolata</taxon>
        <taxon>Dinophyceae</taxon>
        <taxon>Prorocentrales</taxon>
        <taxon>Prorocentraceae</taxon>
        <taxon>Prorocentrum</taxon>
    </lineage>
</organism>
<dbReference type="EMBL" id="CAUYUJ010001529">
    <property type="protein sequence ID" value="CAK0796369.1"/>
    <property type="molecule type" value="Genomic_DNA"/>
</dbReference>
<protein>
    <submittedName>
        <fullName evidence="1">Uncharacterized protein</fullName>
    </submittedName>
</protein>
<keyword evidence="2" id="KW-1185">Reference proteome</keyword>
<feature type="non-terminal residue" evidence="1">
    <location>
        <position position="1"/>
    </location>
</feature>
<reference evidence="1" key="1">
    <citation type="submission" date="2023-10" db="EMBL/GenBank/DDBJ databases">
        <authorList>
            <person name="Chen Y."/>
            <person name="Shah S."/>
            <person name="Dougan E. K."/>
            <person name="Thang M."/>
            <person name="Chan C."/>
        </authorList>
    </citation>
    <scope>NUCLEOTIDE SEQUENCE [LARGE SCALE GENOMIC DNA]</scope>
</reference>